<evidence type="ECO:0000256" key="2">
    <source>
        <dbReference type="ARBA" id="ARBA00023015"/>
    </source>
</evidence>
<proteinExistence type="predicted"/>
<evidence type="ECO:0000256" key="7">
    <source>
        <dbReference type="SAM" id="Phobius"/>
    </source>
</evidence>
<keyword evidence="4" id="KW-0804">Transcription</keyword>
<evidence type="ECO:0000256" key="6">
    <source>
        <dbReference type="SAM" id="MobiDB-lite"/>
    </source>
</evidence>
<dbReference type="EMBL" id="KV454289">
    <property type="protein sequence ID" value="ODQ76054.1"/>
    <property type="molecule type" value="Genomic_DNA"/>
</dbReference>
<keyword evidence="3" id="KW-0238">DNA-binding</keyword>
<keyword evidence="7" id="KW-0812">Transmembrane</keyword>
<dbReference type="Proteomes" id="UP000094385">
    <property type="component" value="Unassembled WGS sequence"/>
</dbReference>
<comment type="subcellular location">
    <subcellularLocation>
        <location evidence="1">Nucleus</location>
    </subcellularLocation>
</comment>
<name>A0A1E3QF15_LIPST</name>
<dbReference type="STRING" id="675824.A0A1E3QF15"/>
<evidence type="ECO:0000256" key="4">
    <source>
        <dbReference type="ARBA" id="ARBA00023163"/>
    </source>
</evidence>
<keyword evidence="7" id="KW-0472">Membrane</keyword>
<organism evidence="8 9">
    <name type="scientific">Lipomyces starkeyi NRRL Y-11557</name>
    <dbReference type="NCBI Taxonomy" id="675824"/>
    <lineage>
        <taxon>Eukaryota</taxon>
        <taxon>Fungi</taxon>
        <taxon>Dikarya</taxon>
        <taxon>Ascomycota</taxon>
        <taxon>Saccharomycotina</taxon>
        <taxon>Lipomycetes</taxon>
        <taxon>Lipomycetales</taxon>
        <taxon>Lipomycetaceae</taxon>
        <taxon>Lipomyces</taxon>
    </lineage>
</organism>
<keyword evidence="9" id="KW-1185">Reference proteome</keyword>
<keyword evidence="2" id="KW-0805">Transcription regulation</keyword>
<evidence type="ECO:0000256" key="1">
    <source>
        <dbReference type="ARBA" id="ARBA00004123"/>
    </source>
</evidence>
<accession>A0A1E3QF15</accession>
<dbReference type="OrthoDB" id="1600564at2759"/>
<evidence type="ECO:0000313" key="9">
    <source>
        <dbReference type="Proteomes" id="UP000094385"/>
    </source>
</evidence>
<dbReference type="PANTHER" id="PTHR31845:SF32">
    <property type="entry name" value="MISCELLANEOUS ZN(II)2CYS6 TRANSCRIPTION FACTOR (EUROFUNG)-RELATED"/>
    <property type="match status" value="1"/>
</dbReference>
<evidence type="ECO:0000256" key="5">
    <source>
        <dbReference type="ARBA" id="ARBA00023242"/>
    </source>
</evidence>
<feature type="transmembrane region" description="Helical" evidence="7">
    <location>
        <begin position="51"/>
        <end position="68"/>
    </location>
</feature>
<dbReference type="PANTHER" id="PTHR31845">
    <property type="entry name" value="FINGER DOMAIN PROTEIN, PUTATIVE-RELATED"/>
    <property type="match status" value="1"/>
</dbReference>
<dbReference type="AlphaFoldDB" id="A0A1E3QF15"/>
<protein>
    <submittedName>
        <fullName evidence="8">Uncharacterized protein</fullName>
    </submittedName>
</protein>
<keyword evidence="7" id="KW-1133">Transmembrane helix</keyword>
<reference evidence="8 9" key="1">
    <citation type="journal article" date="2016" name="Proc. Natl. Acad. Sci. U.S.A.">
        <title>Comparative genomics of biotechnologically important yeasts.</title>
        <authorList>
            <person name="Riley R."/>
            <person name="Haridas S."/>
            <person name="Wolfe K.H."/>
            <person name="Lopes M.R."/>
            <person name="Hittinger C.T."/>
            <person name="Goeker M."/>
            <person name="Salamov A.A."/>
            <person name="Wisecaver J.H."/>
            <person name="Long T.M."/>
            <person name="Calvey C.H."/>
            <person name="Aerts A.L."/>
            <person name="Barry K.W."/>
            <person name="Choi C."/>
            <person name="Clum A."/>
            <person name="Coughlan A.Y."/>
            <person name="Deshpande S."/>
            <person name="Douglass A.P."/>
            <person name="Hanson S.J."/>
            <person name="Klenk H.-P."/>
            <person name="LaButti K.M."/>
            <person name="Lapidus A."/>
            <person name="Lindquist E.A."/>
            <person name="Lipzen A.M."/>
            <person name="Meier-Kolthoff J.P."/>
            <person name="Ohm R.A."/>
            <person name="Otillar R.P."/>
            <person name="Pangilinan J.L."/>
            <person name="Peng Y."/>
            <person name="Rokas A."/>
            <person name="Rosa C.A."/>
            <person name="Scheuner C."/>
            <person name="Sibirny A.A."/>
            <person name="Slot J.C."/>
            <person name="Stielow J.B."/>
            <person name="Sun H."/>
            <person name="Kurtzman C.P."/>
            <person name="Blackwell M."/>
            <person name="Grigoriev I.V."/>
            <person name="Jeffries T.W."/>
        </authorList>
    </citation>
    <scope>NUCLEOTIDE SEQUENCE [LARGE SCALE GENOMIC DNA]</scope>
    <source>
        <strain evidence="8 9">NRRL Y-11557</strain>
    </source>
</reference>
<dbReference type="InterPro" id="IPR051089">
    <property type="entry name" value="prtT"/>
</dbReference>
<feature type="region of interest" description="Disordered" evidence="6">
    <location>
        <begin position="165"/>
        <end position="188"/>
    </location>
</feature>
<dbReference type="GO" id="GO:0005634">
    <property type="term" value="C:nucleus"/>
    <property type="evidence" value="ECO:0007669"/>
    <property type="project" value="UniProtKB-SubCell"/>
</dbReference>
<dbReference type="GO" id="GO:0000981">
    <property type="term" value="F:DNA-binding transcription factor activity, RNA polymerase II-specific"/>
    <property type="evidence" value="ECO:0007669"/>
    <property type="project" value="TreeGrafter"/>
</dbReference>
<sequence length="188" mass="21648">MTTQQLRQERPFLWLGIMSASSKSVPQQLALRARMRAILAQRMMLEFRKDLDLLLGIFIYLSWANYQLPQRLSLCLFMQLANSLVFDLGLNRSHTYDHLTPFGPHLCPSVPTSGPRTMEERRAVLGCYYLSSMISINLKRIDSLMDNPYGRLSNRISKTSRMRIRHNTRATSSMPVDQREGLSIGKAR</sequence>
<keyword evidence="5" id="KW-0539">Nucleus</keyword>
<evidence type="ECO:0000313" key="8">
    <source>
        <dbReference type="EMBL" id="ODQ76054.1"/>
    </source>
</evidence>
<dbReference type="GO" id="GO:0000976">
    <property type="term" value="F:transcription cis-regulatory region binding"/>
    <property type="evidence" value="ECO:0007669"/>
    <property type="project" value="TreeGrafter"/>
</dbReference>
<evidence type="ECO:0000256" key="3">
    <source>
        <dbReference type="ARBA" id="ARBA00023125"/>
    </source>
</evidence>
<gene>
    <name evidence="8" type="ORF">LIPSTDRAFT_101368</name>
</gene>